<dbReference type="EMBL" id="FNWV01000025">
    <property type="protein sequence ID" value="SEH88177.1"/>
    <property type="molecule type" value="Genomic_DNA"/>
</dbReference>
<feature type="signal peptide" evidence="1">
    <location>
        <begin position="1"/>
        <end position="25"/>
    </location>
</feature>
<protein>
    <recommendedName>
        <fullName evidence="4">PrcB C-terminal</fullName>
    </recommendedName>
</protein>
<sequence length="148" mass="16734">MKLTRLTAAVIAVVTAIIPFSADNANVCNTSKVYAEEFMTESSIPDWIPTTFEEAVSFRNKYGATHIGSGNESNLICLVFKEQYRSQARYEIKTSGALVTEYCHDVFVNEDIDVAYEVVVYKSAWKTPPDFKVKFSRDSVLQQEYSFT</sequence>
<proteinExistence type="predicted"/>
<dbReference type="RefSeq" id="WP_139283447.1">
    <property type="nucleotide sequence ID" value="NZ_FNWV01000025.1"/>
</dbReference>
<evidence type="ECO:0008006" key="4">
    <source>
        <dbReference type="Google" id="ProtNLM"/>
    </source>
</evidence>
<keyword evidence="1" id="KW-0732">Signal</keyword>
<evidence type="ECO:0000313" key="2">
    <source>
        <dbReference type="EMBL" id="SEH88177.1"/>
    </source>
</evidence>
<dbReference type="Proteomes" id="UP000183190">
    <property type="component" value="Unassembled WGS sequence"/>
</dbReference>
<reference evidence="2 3" key="1">
    <citation type="submission" date="2016-10" db="EMBL/GenBank/DDBJ databases">
        <authorList>
            <person name="de Groot N.N."/>
        </authorList>
    </citation>
    <scope>NUCLEOTIDE SEQUENCE [LARGE SCALE GENOMIC DNA]</scope>
    <source>
        <strain evidence="2 3">YAD2003</strain>
    </source>
</reference>
<feature type="non-terminal residue" evidence="2">
    <location>
        <position position="148"/>
    </location>
</feature>
<evidence type="ECO:0000313" key="3">
    <source>
        <dbReference type="Proteomes" id="UP000183190"/>
    </source>
</evidence>
<organism evidence="2 3">
    <name type="scientific">Ruminococcus flavefaciens</name>
    <dbReference type="NCBI Taxonomy" id="1265"/>
    <lineage>
        <taxon>Bacteria</taxon>
        <taxon>Bacillati</taxon>
        <taxon>Bacillota</taxon>
        <taxon>Clostridia</taxon>
        <taxon>Eubacteriales</taxon>
        <taxon>Oscillospiraceae</taxon>
        <taxon>Ruminococcus</taxon>
    </lineage>
</organism>
<name>A0A1H6LT34_RUMFL</name>
<dbReference type="AlphaFoldDB" id="A0A1H6LT34"/>
<accession>A0A1H6LT34</accession>
<evidence type="ECO:0000256" key="1">
    <source>
        <dbReference type="SAM" id="SignalP"/>
    </source>
</evidence>
<feature type="chain" id="PRO_5039199317" description="PrcB C-terminal" evidence="1">
    <location>
        <begin position="26"/>
        <end position="148"/>
    </location>
</feature>
<gene>
    <name evidence="2" type="ORF">SAMN02910265_03183</name>
</gene>